<dbReference type="Proteomes" id="UP000093928">
    <property type="component" value="Unassembled WGS sequence"/>
</dbReference>
<proteinExistence type="predicted"/>
<sequence length="141" mass="15375">MAASTLLLVACGAPARIEASTVTVTQHVTVQSTATRTDTSSHEPPPAANETVIDDYGGSLNVIDHDGRYLLYVDIMPGKYRNAGGTTCYWARLHSLDVNDVIAGARNDLPQVIEIHEDDTAFLTRNCGTWQMVHVTGEWDF</sequence>
<reference evidence="1 2" key="1">
    <citation type="submission" date="2016-06" db="EMBL/GenBank/DDBJ databases">
        <authorList>
            <person name="Kjaerup R.B."/>
            <person name="Dalgaard T.S."/>
            <person name="Juul-Madsen H.R."/>
        </authorList>
    </citation>
    <scope>NUCLEOTIDE SEQUENCE [LARGE SCALE GENOMIC DNA]</scope>
    <source>
        <strain evidence="1 2">1165133.8</strain>
    </source>
</reference>
<dbReference type="AlphaFoldDB" id="A0A1A3P754"/>
<evidence type="ECO:0000313" key="2">
    <source>
        <dbReference type="Proteomes" id="UP000093928"/>
    </source>
</evidence>
<accession>A0A1A3P754</accession>
<dbReference type="EMBL" id="LZLS01000051">
    <property type="protein sequence ID" value="OBK29495.1"/>
    <property type="molecule type" value="Genomic_DNA"/>
</dbReference>
<protein>
    <submittedName>
        <fullName evidence="1">Uncharacterized protein</fullName>
    </submittedName>
</protein>
<comment type="caution">
    <text evidence="1">The sequence shown here is derived from an EMBL/GenBank/DDBJ whole genome shotgun (WGS) entry which is preliminary data.</text>
</comment>
<name>A0A1A3P754_MYCAS</name>
<evidence type="ECO:0000313" key="1">
    <source>
        <dbReference type="EMBL" id="OBK29495.1"/>
    </source>
</evidence>
<organism evidence="1 2">
    <name type="scientific">Mycobacterium asiaticum</name>
    <dbReference type="NCBI Taxonomy" id="1790"/>
    <lineage>
        <taxon>Bacteria</taxon>
        <taxon>Bacillati</taxon>
        <taxon>Actinomycetota</taxon>
        <taxon>Actinomycetes</taxon>
        <taxon>Mycobacteriales</taxon>
        <taxon>Mycobacteriaceae</taxon>
        <taxon>Mycobacterium</taxon>
    </lineage>
</organism>
<gene>
    <name evidence="1" type="ORF">A5634_18385</name>
</gene>